<accession>A0A8T0R7H3</accession>
<evidence type="ECO:0000256" key="1">
    <source>
        <dbReference type="SAM" id="MobiDB-lite"/>
    </source>
</evidence>
<sequence>MSSFSFPLFLILSASLAHSSLLSSASAERPLMPTFSPSSGNGSRPHPPRNASAWLRCPSRRPSPSPLRPLLQQRQSAPPSPSHSGALAWRAGRVLCRRRALAQRAGRVRFRRRALAQTAGQALQWVDGDGGAARAGSATMRGWSRGVVRAQGEKVLRERGVHEEGQRWRVGSAS</sequence>
<feature type="signal peptide" evidence="2">
    <location>
        <begin position="1"/>
        <end position="27"/>
    </location>
</feature>
<gene>
    <name evidence="3" type="ORF">PVAP13_6KG071535</name>
</gene>
<dbReference type="Proteomes" id="UP000823388">
    <property type="component" value="Chromosome 6K"/>
</dbReference>
<reference evidence="3" key="1">
    <citation type="submission" date="2020-05" db="EMBL/GenBank/DDBJ databases">
        <title>WGS assembly of Panicum virgatum.</title>
        <authorList>
            <person name="Lovell J.T."/>
            <person name="Jenkins J."/>
            <person name="Shu S."/>
            <person name="Juenger T.E."/>
            <person name="Schmutz J."/>
        </authorList>
    </citation>
    <scope>NUCLEOTIDE SEQUENCE</scope>
    <source>
        <strain evidence="3">AP13</strain>
    </source>
</reference>
<comment type="caution">
    <text evidence="3">The sequence shown here is derived from an EMBL/GenBank/DDBJ whole genome shotgun (WGS) entry which is preliminary data.</text>
</comment>
<evidence type="ECO:0000256" key="2">
    <source>
        <dbReference type="SAM" id="SignalP"/>
    </source>
</evidence>
<feature type="region of interest" description="Disordered" evidence="1">
    <location>
        <begin position="33"/>
        <end position="85"/>
    </location>
</feature>
<evidence type="ECO:0000313" key="3">
    <source>
        <dbReference type="EMBL" id="KAG2581712.1"/>
    </source>
</evidence>
<proteinExistence type="predicted"/>
<dbReference type="EMBL" id="CM029047">
    <property type="protein sequence ID" value="KAG2581712.1"/>
    <property type="molecule type" value="Genomic_DNA"/>
</dbReference>
<protein>
    <submittedName>
        <fullName evidence="3">Uncharacterized protein</fullName>
    </submittedName>
</protein>
<keyword evidence="2" id="KW-0732">Signal</keyword>
<keyword evidence="4" id="KW-1185">Reference proteome</keyword>
<feature type="compositionally biased region" description="Low complexity" evidence="1">
    <location>
        <begin position="68"/>
        <end position="77"/>
    </location>
</feature>
<dbReference type="AlphaFoldDB" id="A0A8T0R7H3"/>
<name>A0A8T0R7H3_PANVG</name>
<feature type="chain" id="PRO_5035871165" evidence="2">
    <location>
        <begin position="28"/>
        <end position="174"/>
    </location>
</feature>
<evidence type="ECO:0000313" key="4">
    <source>
        <dbReference type="Proteomes" id="UP000823388"/>
    </source>
</evidence>
<organism evidence="3 4">
    <name type="scientific">Panicum virgatum</name>
    <name type="common">Blackwell switchgrass</name>
    <dbReference type="NCBI Taxonomy" id="38727"/>
    <lineage>
        <taxon>Eukaryota</taxon>
        <taxon>Viridiplantae</taxon>
        <taxon>Streptophyta</taxon>
        <taxon>Embryophyta</taxon>
        <taxon>Tracheophyta</taxon>
        <taxon>Spermatophyta</taxon>
        <taxon>Magnoliopsida</taxon>
        <taxon>Liliopsida</taxon>
        <taxon>Poales</taxon>
        <taxon>Poaceae</taxon>
        <taxon>PACMAD clade</taxon>
        <taxon>Panicoideae</taxon>
        <taxon>Panicodae</taxon>
        <taxon>Paniceae</taxon>
        <taxon>Panicinae</taxon>
        <taxon>Panicum</taxon>
        <taxon>Panicum sect. Hiantes</taxon>
    </lineage>
</organism>